<proteinExistence type="predicted"/>
<dbReference type="Pfam" id="PF24859">
    <property type="entry name" value="FdhE_central"/>
    <property type="match status" value="1"/>
</dbReference>
<accession>A0A252BRT6</accession>
<evidence type="ECO:0000259" key="3">
    <source>
        <dbReference type="Pfam" id="PF24859"/>
    </source>
</evidence>
<sequence length="305" mass="33341">MLHSSDIVAPDKRTPGVAQIDPVIFPVLDKLYTRRIQRLNTQAEALGENGEYFRFLTQLVQAQQQRLVHHPLGSDDAATILALLGHKHDHAYLQTSLLNIPYWQETYTTLVGQVAPMLPSAAGDKLAALSANKELLAHAAAHLLRLDYQLVDAGVAVVLWAALSTNWAQAVSLNQAQMQQPSTTQSAHCPCCNAPPVASLVLGGAREGLRYLQCSLCEVRWHRVRAVCVDCSSSGQIDHWTLDDAKSAIQIETCGDCTTYIKTFRLDYDPDLEAVADDLGSLSLDAAIEAEGFRRIGLNPFSFPA</sequence>
<dbReference type="InterPro" id="IPR024064">
    <property type="entry name" value="FdhE-like_sf"/>
</dbReference>
<feature type="domain" description="FdhE N-terminal" evidence="2">
    <location>
        <begin position="20"/>
        <end position="173"/>
    </location>
</feature>
<dbReference type="CDD" id="cd16341">
    <property type="entry name" value="FdhE"/>
    <property type="match status" value="1"/>
</dbReference>
<dbReference type="InterPro" id="IPR056774">
    <property type="entry name" value="FdhE_N"/>
</dbReference>
<dbReference type="InterPro" id="IPR056796">
    <property type="entry name" value="FdhE_C"/>
</dbReference>
<dbReference type="GO" id="GO:0008199">
    <property type="term" value="F:ferric iron binding"/>
    <property type="evidence" value="ECO:0007669"/>
    <property type="project" value="TreeGrafter"/>
</dbReference>
<dbReference type="Pfam" id="PF24860">
    <property type="entry name" value="FdhE_C"/>
    <property type="match status" value="1"/>
</dbReference>
<dbReference type="SUPFAM" id="SSF144020">
    <property type="entry name" value="FdhE-like"/>
    <property type="match status" value="1"/>
</dbReference>
<gene>
    <name evidence="5" type="ORF">HK26_08285</name>
</gene>
<feature type="domain" description="FdhE C-terminal" evidence="4">
    <location>
        <begin position="228"/>
        <end position="301"/>
    </location>
</feature>
<dbReference type="PIRSF" id="PIRSF018296">
    <property type="entry name" value="Format_dh_formtn"/>
    <property type="match status" value="1"/>
</dbReference>
<reference evidence="6" key="1">
    <citation type="submission" date="2014-06" db="EMBL/GenBank/DDBJ databases">
        <authorList>
            <person name="Winans N.J."/>
            <person name="Newell P.D."/>
            <person name="Douglas A.E."/>
        </authorList>
    </citation>
    <scope>NUCLEOTIDE SEQUENCE [LARGE SCALE GENOMIC DNA]</scope>
</reference>
<dbReference type="InterPro" id="IPR056797">
    <property type="entry name" value="FdhE_central"/>
</dbReference>
<dbReference type="EMBL" id="JOPJ01000041">
    <property type="protein sequence ID" value="OUJ10700.1"/>
    <property type="molecule type" value="Genomic_DNA"/>
</dbReference>
<evidence type="ECO:0000313" key="6">
    <source>
        <dbReference type="Proteomes" id="UP000194931"/>
    </source>
</evidence>
<dbReference type="InterPro" id="IPR006452">
    <property type="entry name" value="Formate_DH_accessory"/>
</dbReference>
<evidence type="ECO:0000259" key="2">
    <source>
        <dbReference type="Pfam" id="PF04216"/>
    </source>
</evidence>
<organism evidence="5 6">
    <name type="scientific">Acetobacter okinawensis</name>
    <dbReference type="NCBI Taxonomy" id="1076594"/>
    <lineage>
        <taxon>Bacteria</taxon>
        <taxon>Pseudomonadati</taxon>
        <taxon>Pseudomonadota</taxon>
        <taxon>Alphaproteobacteria</taxon>
        <taxon>Acetobacterales</taxon>
        <taxon>Acetobacteraceae</taxon>
        <taxon>Acetobacter</taxon>
    </lineage>
</organism>
<dbReference type="NCBIfam" id="TIGR01562">
    <property type="entry name" value="FdhE"/>
    <property type="match status" value="1"/>
</dbReference>
<dbReference type="PANTHER" id="PTHR37689:SF1">
    <property type="entry name" value="PROTEIN FDHE"/>
    <property type="match status" value="1"/>
</dbReference>
<dbReference type="GO" id="GO:0051604">
    <property type="term" value="P:protein maturation"/>
    <property type="evidence" value="ECO:0007669"/>
    <property type="project" value="TreeGrafter"/>
</dbReference>
<dbReference type="OrthoDB" id="9794151at2"/>
<dbReference type="AlphaFoldDB" id="A0A252BRT6"/>
<dbReference type="STRING" id="1236501.GCA_000613865_03562"/>
<keyword evidence="6" id="KW-1185">Reference proteome</keyword>
<dbReference type="PANTHER" id="PTHR37689">
    <property type="entry name" value="PROTEIN FDHE"/>
    <property type="match status" value="1"/>
</dbReference>
<dbReference type="Proteomes" id="UP000194931">
    <property type="component" value="Unassembled WGS sequence"/>
</dbReference>
<feature type="domain" description="FdhE central" evidence="3">
    <location>
        <begin position="188"/>
        <end position="225"/>
    </location>
</feature>
<protein>
    <submittedName>
        <fullName evidence="5">Formate dehydrogenase</fullName>
    </submittedName>
</protein>
<name>A0A252BRT6_9PROT</name>
<keyword evidence="1" id="KW-0963">Cytoplasm</keyword>
<comment type="caution">
    <text evidence="5">The sequence shown here is derived from an EMBL/GenBank/DDBJ whole genome shotgun (WGS) entry which is preliminary data.</text>
</comment>
<evidence type="ECO:0000256" key="1">
    <source>
        <dbReference type="ARBA" id="ARBA00022490"/>
    </source>
</evidence>
<evidence type="ECO:0000259" key="4">
    <source>
        <dbReference type="Pfam" id="PF24860"/>
    </source>
</evidence>
<dbReference type="Gene3D" id="3.90.1670.10">
    <property type="entry name" value="FdhE-like domain"/>
    <property type="match status" value="1"/>
</dbReference>
<dbReference type="Pfam" id="PF04216">
    <property type="entry name" value="FdhE_N"/>
    <property type="match status" value="1"/>
</dbReference>
<evidence type="ECO:0000313" key="5">
    <source>
        <dbReference type="EMBL" id="OUJ10700.1"/>
    </source>
</evidence>
<dbReference type="GO" id="GO:0005829">
    <property type="term" value="C:cytosol"/>
    <property type="evidence" value="ECO:0007669"/>
    <property type="project" value="TreeGrafter"/>
</dbReference>
<dbReference type="RefSeq" id="WP_086639941.1">
    <property type="nucleotide sequence ID" value="NZ_JOPJ01000041.1"/>
</dbReference>